<dbReference type="InterPro" id="IPR016631">
    <property type="entry name" value="Regulatory_RpfE"/>
</dbReference>
<reference evidence="1 2" key="1">
    <citation type="submission" date="2020-04" db="EMBL/GenBank/DDBJ databases">
        <title>Usitatibacter rugosus gen. nov., sp. nov. and Usitatibacter palustris sp. nov., novel members of Usitatibacteraceae fam. nov. within the order Nitrosomonadales isolated from soil.</title>
        <authorList>
            <person name="Huber K.J."/>
            <person name="Neumann-Schaal M."/>
            <person name="Geppert A."/>
            <person name="Luckner M."/>
            <person name="Wanner G."/>
            <person name="Overmann J."/>
        </authorList>
    </citation>
    <scope>NUCLEOTIDE SEQUENCE [LARGE SCALE GENOMIC DNA]</scope>
    <source>
        <strain evidence="1 2">0125_3</strain>
    </source>
</reference>
<protein>
    <recommendedName>
        <fullName evidence="3">Phosphoglycerate mutase</fullName>
    </recommendedName>
</protein>
<dbReference type="Proteomes" id="UP000501534">
    <property type="component" value="Chromosome"/>
</dbReference>
<evidence type="ECO:0008006" key="3">
    <source>
        <dbReference type="Google" id="ProtNLM"/>
    </source>
</evidence>
<dbReference type="PIRSF" id="PIRSF015283">
    <property type="entry name" value="Regulatory_RpfE"/>
    <property type="match status" value="1"/>
</dbReference>
<proteinExistence type="predicted"/>
<dbReference type="AlphaFoldDB" id="A0A6M4GWW3"/>
<accession>A0A6M4GWW3</accession>
<keyword evidence="2" id="KW-1185">Reference proteome</keyword>
<dbReference type="KEGG" id="uru:DSM104443_02559"/>
<dbReference type="RefSeq" id="WP_171092866.1">
    <property type="nucleotide sequence ID" value="NZ_CP053069.1"/>
</dbReference>
<evidence type="ECO:0000313" key="2">
    <source>
        <dbReference type="Proteomes" id="UP000501534"/>
    </source>
</evidence>
<gene>
    <name evidence="1" type="ORF">DSM104443_02559</name>
</gene>
<organism evidence="1 2">
    <name type="scientific">Usitatibacter rugosus</name>
    <dbReference type="NCBI Taxonomy" id="2732067"/>
    <lineage>
        <taxon>Bacteria</taxon>
        <taxon>Pseudomonadati</taxon>
        <taxon>Pseudomonadota</taxon>
        <taxon>Betaproteobacteria</taxon>
        <taxon>Nitrosomonadales</taxon>
        <taxon>Usitatibacteraceae</taxon>
        <taxon>Usitatibacter</taxon>
    </lineage>
</organism>
<name>A0A6M4GWW3_9PROT</name>
<sequence>MREARLPALEKWLARADLSRVPGRGAYAWLAEASALPSPPPYAAVALAGEAEPREGPWMRADPVHLRINRDLVSLYDASTLDLSTGEAEVLAAALQALFKDDDLEFVVPAPERWYVRIPGDMPVTTPLDQAVGRDIFGLLPNGGSLNWRSFMTEAQMVLSNHDVNARREVAGQPAVNSVWFWGEGTCPPNVVLPFDRVVAGEPFARGLARLGGVPAVNVPGTLAELPPTPKDKDTLVVLDDLVRPFRRGDPEAWLAIARSLDERWFASLGDVARQSGGLRLILPGEKDTVVATLAPSTRWRMLRTRKSVSHHA</sequence>
<evidence type="ECO:0000313" key="1">
    <source>
        <dbReference type="EMBL" id="QJR11482.1"/>
    </source>
</evidence>
<dbReference type="EMBL" id="CP053069">
    <property type="protein sequence ID" value="QJR11482.1"/>
    <property type="molecule type" value="Genomic_DNA"/>
</dbReference>